<evidence type="ECO:0000313" key="2">
    <source>
        <dbReference type="EMBL" id="GAA0162341.1"/>
    </source>
</evidence>
<dbReference type="Proteomes" id="UP001454036">
    <property type="component" value="Unassembled WGS sequence"/>
</dbReference>
<reference evidence="2 3" key="1">
    <citation type="submission" date="2024-01" db="EMBL/GenBank/DDBJ databases">
        <title>The complete chloroplast genome sequence of Lithospermum erythrorhizon: insights into the phylogenetic relationship among Boraginaceae species and the maternal lineages of purple gromwells.</title>
        <authorList>
            <person name="Okada T."/>
            <person name="Watanabe K."/>
        </authorList>
    </citation>
    <scope>NUCLEOTIDE SEQUENCE [LARGE SCALE GENOMIC DNA]</scope>
</reference>
<feature type="region of interest" description="Disordered" evidence="1">
    <location>
        <begin position="434"/>
        <end position="483"/>
    </location>
</feature>
<protein>
    <submittedName>
        <fullName evidence="2">Uncharacterized protein</fullName>
    </submittedName>
</protein>
<sequence length="483" mass="52305">MESKGSKASKSQLHITRGKDKSLSIANSFSMLDVEQKESILKDFHPDSQKELHDLVLHNKVEHSARSSVPADVTTVSNEQNLSTFLKLQPISSKGNLQNTTNIGVSSVPDDVTSNDTQTNPGVFGFVSECATGSDFPAPAAESLSEFLQPNSPGLIEKAGFQDSGRKEVAGSVAPVLCCSKADFDVAPAVGDKVEVSAALEVCRSEAESVEPPRVVRDLAVEQPSHLGSFGVAEPRQSAAEVCSSGAIEETPADVASSGQIGELAPVGSMTQACILSPSSPPKSWANMVEEEEQEAKNFALLKANFNERVAQKDHNEGLALKNNTKTPNRVDTKRYISKDDSQVDEFSFSQGNPRTDLPPALGKYFISPEGIEIDLNECKEAGYRLIARRSLSPPGRSSPKLISLRKKVICGQTTLVQDFKGYSAEFLAEVERARSSKNYSPRDKLPTPNGPGQSRQRRNRGRNRYSYGTPDQPPRYRGKGSH</sequence>
<organism evidence="2 3">
    <name type="scientific">Lithospermum erythrorhizon</name>
    <name type="common">Purple gromwell</name>
    <name type="synonym">Lithospermum officinale var. erythrorhizon</name>
    <dbReference type="NCBI Taxonomy" id="34254"/>
    <lineage>
        <taxon>Eukaryota</taxon>
        <taxon>Viridiplantae</taxon>
        <taxon>Streptophyta</taxon>
        <taxon>Embryophyta</taxon>
        <taxon>Tracheophyta</taxon>
        <taxon>Spermatophyta</taxon>
        <taxon>Magnoliopsida</taxon>
        <taxon>eudicotyledons</taxon>
        <taxon>Gunneridae</taxon>
        <taxon>Pentapetalae</taxon>
        <taxon>asterids</taxon>
        <taxon>lamiids</taxon>
        <taxon>Boraginales</taxon>
        <taxon>Boraginaceae</taxon>
        <taxon>Boraginoideae</taxon>
        <taxon>Lithospermeae</taxon>
        <taxon>Lithospermum</taxon>
    </lineage>
</organism>
<name>A0AAV3QGM2_LITER</name>
<feature type="compositionally biased region" description="Basic and acidic residues" evidence="1">
    <location>
        <begin position="434"/>
        <end position="446"/>
    </location>
</feature>
<evidence type="ECO:0000313" key="3">
    <source>
        <dbReference type="Proteomes" id="UP001454036"/>
    </source>
</evidence>
<accession>A0AAV3QGM2</accession>
<gene>
    <name evidence="2" type="ORF">LIER_43602</name>
</gene>
<dbReference type="EMBL" id="BAABME010036698">
    <property type="protein sequence ID" value="GAA0162341.1"/>
    <property type="molecule type" value="Genomic_DNA"/>
</dbReference>
<keyword evidence="3" id="KW-1185">Reference proteome</keyword>
<dbReference type="AlphaFoldDB" id="A0AAV3QGM2"/>
<evidence type="ECO:0000256" key="1">
    <source>
        <dbReference type="SAM" id="MobiDB-lite"/>
    </source>
</evidence>
<comment type="caution">
    <text evidence="2">The sequence shown here is derived from an EMBL/GenBank/DDBJ whole genome shotgun (WGS) entry which is preliminary data.</text>
</comment>
<proteinExistence type="predicted"/>